<keyword evidence="5" id="KW-1185">Reference proteome</keyword>
<evidence type="ECO:0000313" key="5">
    <source>
        <dbReference type="Proteomes" id="UP000592181"/>
    </source>
</evidence>
<accession>A0A852X0K6</accession>
<dbReference type="Gene3D" id="1.10.357.10">
    <property type="entry name" value="Tetracycline Repressor, domain 2"/>
    <property type="match status" value="1"/>
</dbReference>
<organism evidence="4 5">
    <name type="scientific">Janibacter alkaliphilus</name>
    <dbReference type="NCBI Taxonomy" id="1069963"/>
    <lineage>
        <taxon>Bacteria</taxon>
        <taxon>Bacillati</taxon>
        <taxon>Actinomycetota</taxon>
        <taxon>Actinomycetes</taxon>
        <taxon>Micrococcales</taxon>
        <taxon>Intrasporangiaceae</taxon>
        <taxon>Janibacter</taxon>
    </lineage>
</organism>
<dbReference type="EMBL" id="JACBZX010000001">
    <property type="protein sequence ID" value="NYG35998.1"/>
    <property type="molecule type" value="Genomic_DNA"/>
</dbReference>
<comment type="caution">
    <text evidence="4">The sequence shown here is derived from an EMBL/GenBank/DDBJ whole genome shotgun (WGS) entry which is preliminary data.</text>
</comment>
<dbReference type="SUPFAM" id="SSF46689">
    <property type="entry name" value="Homeodomain-like"/>
    <property type="match status" value="1"/>
</dbReference>
<dbReference type="AlphaFoldDB" id="A0A852X0K6"/>
<name>A0A852X0K6_9MICO</name>
<reference evidence="4 5" key="1">
    <citation type="submission" date="2020-07" db="EMBL/GenBank/DDBJ databases">
        <title>Sequencing the genomes of 1000 actinobacteria strains.</title>
        <authorList>
            <person name="Klenk H.-P."/>
        </authorList>
    </citation>
    <scope>NUCLEOTIDE SEQUENCE [LARGE SCALE GENOMIC DNA]</scope>
    <source>
        <strain evidence="4 5">DSM 24723</strain>
    </source>
</reference>
<proteinExistence type="predicted"/>
<evidence type="ECO:0000313" key="4">
    <source>
        <dbReference type="EMBL" id="NYG35998.1"/>
    </source>
</evidence>
<feature type="domain" description="Tetracycline repressor TetR C-terminal" evidence="3">
    <location>
        <begin position="41"/>
        <end position="130"/>
    </location>
</feature>
<dbReference type="InterPro" id="IPR004111">
    <property type="entry name" value="Repressor_TetR_C"/>
</dbReference>
<dbReference type="SUPFAM" id="SSF48498">
    <property type="entry name" value="Tetracyclin repressor-like, C-terminal domain"/>
    <property type="match status" value="1"/>
</dbReference>
<dbReference type="GO" id="GO:0045892">
    <property type="term" value="P:negative regulation of DNA-templated transcription"/>
    <property type="evidence" value="ECO:0007669"/>
    <property type="project" value="InterPro"/>
</dbReference>
<keyword evidence="1" id="KW-0805">Transcription regulation</keyword>
<keyword evidence="2" id="KW-0804">Transcription</keyword>
<dbReference type="Proteomes" id="UP000592181">
    <property type="component" value="Unassembled WGS sequence"/>
</dbReference>
<dbReference type="InterPro" id="IPR036271">
    <property type="entry name" value="Tet_transcr_reg_TetR-rel_C_sf"/>
</dbReference>
<dbReference type="Gene3D" id="1.10.10.60">
    <property type="entry name" value="Homeodomain-like"/>
    <property type="match status" value="1"/>
</dbReference>
<protein>
    <submittedName>
        <fullName evidence="4">AcrR family transcriptional regulator</fullName>
    </submittedName>
</protein>
<evidence type="ECO:0000256" key="1">
    <source>
        <dbReference type="ARBA" id="ARBA00023015"/>
    </source>
</evidence>
<evidence type="ECO:0000259" key="3">
    <source>
        <dbReference type="Pfam" id="PF02909"/>
    </source>
</evidence>
<dbReference type="InterPro" id="IPR009057">
    <property type="entry name" value="Homeodomain-like_sf"/>
</dbReference>
<gene>
    <name evidence="4" type="ORF">BJY28_000467</name>
</gene>
<dbReference type="Pfam" id="PF02909">
    <property type="entry name" value="TetR_C_1"/>
    <property type="match status" value="1"/>
</dbReference>
<sequence length="156" mass="16552">MRALGAELGVQQSALYHHVTSKQELLGLVADAILERAPRRPARADASWQTRVRRRCEDVRAAVLAYPDGADLVLSVWAFGLGGGAPEDELRALLLDAGLEEPAASTASRTLLHFVYGHAYAQQAHDHAARLGAVVVHSPDDFGAGLALVVAGIASR</sequence>
<evidence type="ECO:0000256" key="2">
    <source>
        <dbReference type="ARBA" id="ARBA00023163"/>
    </source>
</evidence>